<accession>A0A402CF52</accession>
<dbReference type="PROSITE" id="PS50850">
    <property type="entry name" value="MFS"/>
    <property type="match status" value="1"/>
</dbReference>
<keyword evidence="8" id="KW-1185">Reference proteome</keyword>
<protein>
    <recommendedName>
        <fullName evidence="6">Major facilitator superfamily (MFS) profile domain-containing protein</fullName>
    </recommendedName>
</protein>
<dbReference type="InterPro" id="IPR011701">
    <property type="entry name" value="MFS"/>
</dbReference>
<keyword evidence="2 5" id="KW-0812">Transmembrane</keyword>
<comment type="subcellular location">
    <subcellularLocation>
        <location evidence="1">Cell membrane</location>
        <topology evidence="1">Multi-pass membrane protein</topology>
    </subcellularLocation>
</comment>
<dbReference type="InterPro" id="IPR020846">
    <property type="entry name" value="MFS_dom"/>
</dbReference>
<dbReference type="Gene3D" id="1.20.1250.20">
    <property type="entry name" value="MFS general substrate transporter like domains"/>
    <property type="match status" value="2"/>
</dbReference>
<keyword evidence="4 5" id="KW-0472">Membrane</keyword>
<dbReference type="Pfam" id="PF07690">
    <property type="entry name" value="MFS_1"/>
    <property type="match status" value="1"/>
</dbReference>
<evidence type="ECO:0000256" key="1">
    <source>
        <dbReference type="ARBA" id="ARBA00004651"/>
    </source>
</evidence>
<reference evidence="7 8" key="1">
    <citation type="submission" date="2018-11" db="EMBL/GenBank/DDBJ databases">
        <title>Microbial catabolism of amino acid.</title>
        <authorList>
            <person name="Hibi M."/>
            <person name="Ogawa J."/>
        </authorList>
    </citation>
    <scope>NUCLEOTIDE SEQUENCE [LARGE SCALE GENOMIC DNA]</scope>
    <source>
        <strain evidence="7 8">C31-06</strain>
    </source>
</reference>
<feature type="transmembrane region" description="Helical" evidence="5">
    <location>
        <begin position="279"/>
        <end position="300"/>
    </location>
</feature>
<evidence type="ECO:0000313" key="8">
    <source>
        <dbReference type="Proteomes" id="UP000287519"/>
    </source>
</evidence>
<feature type="transmembrane region" description="Helical" evidence="5">
    <location>
        <begin position="121"/>
        <end position="142"/>
    </location>
</feature>
<dbReference type="EMBL" id="BHYM01000052">
    <property type="protein sequence ID" value="GCE42215.1"/>
    <property type="molecule type" value="Genomic_DNA"/>
</dbReference>
<comment type="caution">
    <text evidence="7">The sequence shown here is derived from an EMBL/GenBank/DDBJ whole genome shotgun (WGS) entry which is preliminary data.</text>
</comment>
<feature type="transmembrane region" description="Helical" evidence="5">
    <location>
        <begin position="154"/>
        <end position="174"/>
    </location>
</feature>
<feature type="transmembrane region" description="Helical" evidence="5">
    <location>
        <begin position="238"/>
        <end position="259"/>
    </location>
</feature>
<sequence length="442" mass="46167">MSSEVTAHTHADVLDHPISRWRQWSVTGIVLLFVVVSWADKSILGIVAQPVMKELGLTAAQFGFLASSFSFLFSITALLGGIIADRFALRWVLFTLAILWSLTALPVLITASFGALLVSRIALGAAEGPATPVAHAFTYTWFPNNQRGFPSAVLTSGASIAKIALGPVLALIVAGFGWRAGFATLGLIGVLWCCAWLVVGRPGPFGAGSEQAQGPLTDQEPVAVSRIPLTRVAMTGTFIGLMVAYFVQYSLVMVVLTWLPSYFSQVWGLSTVQSGSLLGLPSITGMAGVLLMGAVTDRMLRRGVTSRRARGVLGGVVVLVGGIALLLIPFSPRPAFGLVLLLIGYGFSSALQAICNPAIAEIVPAGQRGSALGLLVAIGSLGGVFAPWLTGAILDAADSAAAGYGNAFQVFGAMLVLGGALCWWLVNPERDAARLANSGYPK</sequence>
<feature type="domain" description="Major facilitator superfamily (MFS) profile" evidence="6">
    <location>
        <begin position="26"/>
        <end position="430"/>
    </location>
</feature>
<dbReference type="Proteomes" id="UP000287519">
    <property type="component" value="Unassembled WGS sequence"/>
</dbReference>
<evidence type="ECO:0000256" key="3">
    <source>
        <dbReference type="ARBA" id="ARBA00022989"/>
    </source>
</evidence>
<keyword evidence="3 5" id="KW-1133">Transmembrane helix</keyword>
<feature type="transmembrane region" description="Helical" evidence="5">
    <location>
        <begin position="59"/>
        <end position="84"/>
    </location>
</feature>
<proteinExistence type="predicted"/>
<evidence type="ECO:0000256" key="4">
    <source>
        <dbReference type="ARBA" id="ARBA00023136"/>
    </source>
</evidence>
<dbReference type="AlphaFoldDB" id="A0A402CF52"/>
<gene>
    <name evidence="7" type="ORF">Rhow_006154</name>
</gene>
<dbReference type="InterPro" id="IPR050382">
    <property type="entry name" value="MFS_Na/Anion_cotransporter"/>
</dbReference>
<dbReference type="PANTHER" id="PTHR11662">
    <property type="entry name" value="SOLUTE CARRIER FAMILY 17"/>
    <property type="match status" value="1"/>
</dbReference>
<evidence type="ECO:0000256" key="2">
    <source>
        <dbReference type="ARBA" id="ARBA00022692"/>
    </source>
</evidence>
<dbReference type="SUPFAM" id="SSF103473">
    <property type="entry name" value="MFS general substrate transporter"/>
    <property type="match status" value="1"/>
</dbReference>
<feature type="transmembrane region" description="Helical" evidence="5">
    <location>
        <begin position="406"/>
        <end position="426"/>
    </location>
</feature>
<name>A0A402CF52_RHOWR</name>
<feature type="transmembrane region" description="Helical" evidence="5">
    <location>
        <begin position="371"/>
        <end position="394"/>
    </location>
</feature>
<dbReference type="PANTHER" id="PTHR11662:SF450">
    <property type="entry name" value="BLR1003 PROTEIN"/>
    <property type="match status" value="1"/>
</dbReference>
<feature type="transmembrane region" description="Helical" evidence="5">
    <location>
        <begin position="312"/>
        <end position="330"/>
    </location>
</feature>
<dbReference type="GO" id="GO:0022857">
    <property type="term" value="F:transmembrane transporter activity"/>
    <property type="evidence" value="ECO:0007669"/>
    <property type="project" value="InterPro"/>
</dbReference>
<feature type="transmembrane region" description="Helical" evidence="5">
    <location>
        <begin position="336"/>
        <end position="359"/>
    </location>
</feature>
<feature type="transmembrane region" description="Helical" evidence="5">
    <location>
        <begin position="91"/>
        <end position="115"/>
    </location>
</feature>
<evidence type="ECO:0000259" key="6">
    <source>
        <dbReference type="PROSITE" id="PS50850"/>
    </source>
</evidence>
<organism evidence="7 8">
    <name type="scientific">Rhodococcus wratislaviensis</name>
    <name type="common">Tsukamurella wratislaviensis</name>
    <dbReference type="NCBI Taxonomy" id="44752"/>
    <lineage>
        <taxon>Bacteria</taxon>
        <taxon>Bacillati</taxon>
        <taxon>Actinomycetota</taxon>
        <taxon>Actinomycetes</taxon>
        <taxon>Mycobacteriales</taxon>
        <taxon>Nocardiaceae</taxon>
        <taxon>Rhodococcus</taxon>
    </lineage>
</organism>
<dbReference type="GO" id="GO:0005886">
    <property type="term" value="C:plasma membrane"/>
    <property type="evidence" value="ECO:0007669"/>
    <property type="project" value="UniProtKB-SubCell"/>
</dbReference>
<dbReference type="RefSeq" id="WP_192582002.1">
    <property type="nucleotide sequence ID" value="NZ_BHYM01000052.1"/>
</dbReference>
<evidence type="ECO:0000313" key="7">
    <source>
        <dbReference type="EMBL" id="GCE42215.1"/>
    </source>
</evidence>
<evidence type="ECO:0000256" key="5">
    <source>
        <dbReference type="SAM" id="Phobius"/>
    </source>
</evidence>
<dbReference type="InterPro" id="IPR036259">
    <property type="entry name" value="MFS_trans_sf"/>
</dbReference>
<feature type="transmembrane region" description="Helical" evidence="5">
    <location>
        <begin position="180"/>
        <end position="199"/>
    </location>
</feature>